<organism evidence="2 3">
    <name type="scientific">Enterococcus faecalis ATCC 6055</name>
    <dbReference type="NCBI Taxonomy" id="1169311"/>
    <lineage>
        <taxon>Bacteria</taxon>
        <taxon>Bacillati</taxon>
        <taxon>Bacillota</taxon>
        <taxon>Bacilli</taxon>
        <taxon>Lactobacillales</taxon>
        <taxon>Enterococcaceae</taxon>
        <taxon>Enterococcus</taxon>
    </lineage>
</organism>
<evidence type="ECO:0000313" key="2">
    <source>
        <dbReference type="EMBL" id="EOK10541.1"/>
    </source>
</evidence>
<accession>R3KAQ7</accession>
<proteinExistence type="predicted"/>
<name>R3KAQ7_ENTFL</name>
<dbReference type="RefSeq" id="WP_010829027.1">
    <property type="nucleotide sequence ID" value="NZ_KB944867.1"/>
</dbReference>
<dbReference type="Proteomes" id="UP000013638">
    <property type="component" value="Unassembled WGS sequence"/>
</dbReference>
<reference evidence="2 3" key="1">
    <citation type="submission" date="2013-02" db="EMBL/GenBank/DDBJ databases">
        <title>The Genome Sequence of Enterococcus faecalis ATCC_6055.</title>
        <authorList>
            <consortium name="The Broad Institute Genome Sequencing Platform"/>
            <consortium name="The Broad Institute Genome Sequencing Center for Infectious Disease"/>
            <person name="Earl A.M."/>
            <person name="Gilmore M.S."/>
            <person name="Lebreton F."/>
            <person name="Walker B."/>
            <person name="Young S.K."/>
            <person name="Zeng Q."/>
            <person name="Gargeya S."/>
            <person name="Fitzgerald M."/>
            <person name="Haas B."/>
            <person name="Abouelleil A."/>
            <person name="Alvarado L."/>
            <person name="Arachchi H.M."/>
            <person name="Berlin A.M."/>
            <person name="Chapman S.B."/>
            <person name="Dewar J."/>
            <person name="Goldberg J."/>
            <person name="Griggs A."/>
            <person name="Gujja S."/>
            <person name="Hansen M."/>
            <person name="Howarth C."/>
            <person name="Imamovic A."/>
            <person name="Larimer J."/>
            <person name="McCowan C."/>
            <person name="Murphy C."/>
            <person name="Neiman D."/>
            <person name="Pearson M."/>
            <person name="Priest M."/>
            <person name="Roberts A."/>
            <person name="Saif S."/>
            <person name="Shea T."/>
            <person name="Sisk P."/>
            <person name="Sykes S."/>
            <person name="Wortman J."/>
            <person name="Nusbaum C."/>
            <person name="Birren B."/>
        </authorList>
    </citation>
    <scope>NUCLEOTIDE SEQUENCE [LARGE SCALE GENOMIC DNA]</scope>
    <source>
        <strain evidence="2 3">ATCC 6055</strain>
    </source>
</reference>
<evidence type="ECO:0000313" key="3">
    <source>
        <dbReference type="Proteomes" id="UP000013638"/>
    </source>
</evidence>
<comment type="caution">
    <text evidence="2">The sequence shown here is derived from an EMBL/GenBank/DDBJ whole genome shotgun (WGS) entry which is preliminary data.</text>
</comment>
<dbReference type="HOGENOM" id="CLU_161900_0_0_9"/>
<gene>
    <name evidence="2" type="ORF">WOU_02508</name>
</gene>
<sequence>MKSEIKKHIRQLLCDYKKIEKQLKKYEDMLLYPQSSFSLYFEEKSSEKISLNQIAFHKHFLNTVENVLSDATSDVRDIFLSKYKNGYPRKKNEIVAYETYLNVSTVKRRDSEFLEELARQLGWLEV</sequence>
<protein>
    <submittedName>
        <fullName evidence="2">Uncharacterized protein</fullName>
    </submittedName>
</protein>
<dbReference type="PATRIC" id="fig|1169311.3.peg.2471"/>
<keyword evidence="1" id="KW-0175">Coiled coil</keyword>
<dbReference type="AlphaFoldDB" id="R3KAQ7"/>
<feature type="coiled-coil region" evidence="1">
    <location>
        <begin position="2"/>
        <end position="29"/>
    </location>
</feature>
<dbReference type="EMBL" id="ASDZ01000031">
    <property type="protein sequence ID" value="EOK10541.1"/>
    <property type="molecule type" value="Genomic_DNA"/>
</dbReference>
<evidence type="ECO:0000256" key="1">
    <source>
        <dbReference type="SAM" id="Coils"/>
    </source>
</evidence>